<dbReference type="SUPFAM" id="SSF57667">
    <property type="entry name" value="beta-beta-alpha zinc fingers"/>
    <property type="match status" value="1"/>
</dbReference>
<sequence>HEISSCEFSFLNEQRQAGLLCDGIVVCAGGQEFAIHRALLASCSGFFRRAFTDEMLPRTRVHIDGVCSDTFTALLEFVYTATVTVSPNSLRRLLDAARFLEFTQVAEVCADVLRESGEALRNSQIPSPESDCSGNVPSQEYWSCNGSGSGRASPSKNEVSNVQGKALTGPEAQQEAHKMEYPLKDDNVDEETSSANVSGMVVPDLESTMDHRRTGSTTHGWGYLSTPPDSLRRPRSRQAFQQCPICHKVIRGAGKLPRHIRTHTGERPYACPRCNVRFTSRSHRIHEINK</sequence>
<proteinExistence type="predicted"/>
<feature type="region of interest" description="Disordered" evidence="2">
    <location>
        <begin position="211"/>
        <end position="234"/>
    </location>
</feature>
<evidence type="ECO:0000313" key="6">
    <source>
        <dbReference type="Proteomes" id="UP000694388"/>
    </source>
</evidence>
<dbReference type="GO" id="GO:0000978">
    <property type="term" value="F:RNA polymerase II cis-regulatory region sequence-specific DNA binding"/>
    <property type="evidence" value="ECO:0007669"/>
    <property type="project" value="TreeGrafter"/>
</dbReference>
<dbReference type="InterPro" id="IPR011333">
    <property type="entry name" value="SKP1/BTB/POZ_sf"/>
</dbReference>
<name>A0A8C4QRW0_EPTBU</name>
<feature type="region of interest" description="Disordered" evidence="2">
    <location>
        <begin position="143"/>
        <end position="176"/>
    </location>
</feature>
<keyword evidence="1" id="KW-0479">Metal-binding</keyword>
<keyword evidence="1" id="KW-0862">Zinc</keyword>
<dbReference type="OMA" id="EAHKMEY"/>
<dbReference type="Gene3D" id="3.30.710.10">
    <property type="entry name" value="Potassium Channel Kv1.1, Chain A"/>
    <property type="match status" value="1"/>
</dbReference>
<evidence type="ECO:0000259" key="3">
    <source>
        <dbReference type="PROSITE" id="PS50097"/>
    </source>
</evidence>
<dbReference type="GO" id="GO:0008270">
    <property type="term" value="F:zinc ion binding"/>
    <property type="evidence" value="ECO:0007669"/>
    <property type="project" value="UniProtKB-KW"/>
</dbReference>
<protein>
    <submittedName>
        <fullName evidence="5">Uncharacterized protein</fullName>
    </submittedName>
</protein>
<dbReference type="InterPro" id="IPR013087">
    <property type="entry name" value="Znf_C2H2_type"/>
</dbReference>
<dbReference type="PROSITE" id="PS50097">
    <property type="entry name" value="BTB"/>
    <property type="match status" value="1"/>
</dbReference>
<dbReference type="PROSITE" id="PS00028">
    <property type="entry name" value="ZINC_FINGER_C2H2_1"/>
    <property type="match status" value="1"/>
</dbReference>
<dbReference type="AlphaFoldDB" id="A0A8C4QRW0"/>
<dbReference type="GO" id="GO:0010628">
    <property type="term" value="P:positive regulation of gene expression"/>
    <property type="evidence" value="ECO:0007669"/>
    <property type="project" value="TreeGrafter"/>
</dbReference>
<organism evidence="5 6">
    <name type="scientific">Eptatretus burgeri</name>
    <name type="common">Inshore hagfish</name>
    <dbReference type="NCBI Taxonomy" id="7764"/>
    <lineage>
        <taxon>Eukaryota</taxon>
        <taxon>Metazoa</taxon>
        <taxon>Chordata</taxon>
        <taxon>Craniata</taxon>
        <taxon>Vertebrata</taxon>
        <taxon>Cyclostomata</taxon>
        <taxon>Myxini</taxon>
        <taxon>Myxiniformes</taxon>
        <taxon>Myxinidae</taxon>
        <taxon>Eptatretinae</taxon>
        <taxon>Eptatretus</taxon>
    </lineage>
</organism>
<evidence type="ECO:0000259" key="4">
    <source>
        <dbReference type="PROSITE" id="PS50157"/>
    </source>
</evidence>
<dbReference type="PANTHER" id="PTHR46105:SF4">
    <property type="entry name" value="ZINC FINGER AND BTB DOMAIN-CONTAINING PROTEIN 7B"/>
    <property type="match status" value="1"/>
</dbReference>
<dbReference type="Pfam" id="PF00651">
    <property type="entry name" value="BTB"/>
    <property type="match status" value="1"/>
</dbReference>
<evidence type="ECO:0000256" key="2">
    <source>
        <dbReference type="SAM" id="MobiDB-lite"/>
    </source>
</evidence>
<reference evidence="5" key="2">
    <citation type="submission" date="2025-09" db="UniProtKB">
        <authorList>
            <consortium name="Ensembl"/>
        </authorList>
    </citation>
    <scope>IDENTIFICATION</scope>
</reference>
<evidence type="ECO:0000313" key="5">
    <source>
        <dbReference type="Ensembl" id="ENSEBUP00000019659.1"/>
    </source>
</evidence>
<dbReference type="PROSITE" id="PS50157">
    <property type="entry name" value="ZINC_FINGER_C2H2_2"/>
    <property type="match status" value="1"/>
</dbReference>
<accession>A0A8C4QRW0</accession>
<feature type="domain" description="C2H2-type" evidence="4">
    <location>
        <begin position="241"/>
        <end position="268"/>
    </location>
</feature>
<keyword evidence="1" id="KW-0863">Zinc-finger</keyword>
<dbReference type="SUPFAM" id="SSF54695">
    <property type="entry name" value="POZ domain"/>
    <property type="match status" value="1"/>
</dbReference>
<dbReference type="GeneTree" id="ENSGT00940000160219"/>
<keyword evidence="6" id="KW-1185">Reference proteome</keyword>
<dbReference type="InterPro" id="IPR036236">
    <property type="entry name" value="Znf_C2H2_sf"/>
</dbReference>
<dbReference type="Gene3D" id="3.30.160.60">
    <property type="entry name" value="Classic Zinc Finger"/>
    <property type="match status" value="2"/>
</dbReference>
<feature type="domain" description="BTB" evidence="3">
    <location>
        <begin position="21"/>
        <end position="87"/>
    </location>
</feature>
<dbReference type="InterPro" id="IPR000210">
    <property type="entry name" value="BTB/POZ_dom"/>
</dbReference>
<dbReference type="InterPro" id="IPR050457">
    <property type="entry name" value="ZnFinger_BTB_dom_contain"/>
</dbReference>
<dbReference type="PANTHER" id="PTHR46105">
    <property type="entry name" value="AGAP004733-PA"/>
    <property type="match status" value="1"/>
</dbReference>
<dbReference type="GO" id="GO:0000981">
    <property type="term" value="F:DNA-binding transcription factor activity, RNA polymerase II-specific"/>
    <property type="evidence" value="ECO:0007669"/>
    <property type="project" value="TreeGrafter"/>
</dbReference>
<reference evidence="5" key="1">
    <citation type="submission" date="2025-08" db="UniProtKB">
        <authorList>
            <consortium name="Ensembl"/>
        </authorList>
    </citation>
    <scope>IDENTIFICATION</scope>
</reference>
<dbReference type="SMART" id="SM00225">
    <property type="entry name" value="BTB"/>
    <property type="match status" value="1"/>
</dbReference>
<dbReference type="Ensembl" id="ENSEBUT00000020235.1">
    <property type="protein sequence ID" value="ENSEBUP00000019659.1"/>
    <property type="gene ID" value="ENSEBUG00000012204.1"/>
</dbReference>
<dbReference type="Proteomes" id="UP000694388">
    <property type="component" value="Unplaced"/>
</dbReference>
<feature type="compositionally biased region" description="Polar residues" evidence="2">
    <location>
        <begin position="143"/>
        <end position="163"/>
    </location>
</feature>
<evidence type="ECO:0000256" key="1">
    <source>
        <dbReference type="PROSITE-ProRule" id="PRU00042"/>
    </source>
</evidence>